<dbReference type="EMBL" id="JBFOLJ010000001">
    <property type="protein sequence ID" value="KAL2556764.1"/>
    <property type="molecule type" value="Genomic_DNA"/>
</dbReference>
<name>A0ABD1X493_9LAMI</name>
<sequence>MKFLERRLLQVDEENEKKLDKSCWSWNLDALLLGDSGSRLHGSFCSACWCIEDSGVLLIHVQLVNKDGRIGDAVPSGKRILPVGRGMVRENAWNMAVDILKYLLVHRRATLEDLLVSKPYQGPPLDVLHGGFDKLSTGLCWNRLSIKCWNSMLPLCGYSILLGQ</sequence>
<evidence type="ECO:0000313" key="2">
    <source>
        <dbReference type="Proteomes" id="UP001604277"/>
    </source>
</evidence>
<reference evidence="2" key="1">
    <citation type="submission" date="2024-07" db="EMBL/GenBank/DDBJ databases">
        <title>Two chromosome-level genome assemblies of Korean endemic species Abeliophyllum distichum and Forsythia ovata (Oleaceae).</title>
        <authorList>
            <person name="Jang H."/>
        </authorList>
    </citation>
    <scope>NUCLEOTIDE SEQUENCE [LARGE SCALE GENOMIC DNA]</scope>
</reference>
<accession>A0ABD1X493</accession>
<proteinExistence type="predicted"/>
<comment type="caution">
    <text evidence="1">The sequence shown here is derived from an EMBL/GenBank/DDBJ whole genome shotgun (WGS) entry which is preliminary data.</text>
</comment>
<dbReference type="Proteomes" id="UP001604277">
    <property type="component" value="Unassembled WGS sequence"/>
</dbReference>
<evidence type="ECO:0000313" key="1">
    <source>
        <dbReference type="EMBL" id="KAL2556764.1"/>
    </source>
</evidence>
<organism evidence="1 2">
    <name type="scientific">Forsythia ovata</name>
    <dbReference type="NCBI Taxonomy" id="205694"/>
    <lineage>
        <taxon>Eukaryota</taxon>
        <taxon>Viridiplantae</taxon>
        <taxon>Streptophyta</taxon>
        <taxon>Embryophyta</taxon>
        <taxon>Tracheophyta</taxon>
        <taxon>Spermatophyta</taxon>
        <taxon>Magnoliopsida</taxon>
        <taxon>eudicotyledons</taxon>
        <taxon>Gunneridae</taxon>
        <taxon>Pentapetalae</taxon>
        <taxon>asterids</taxon>
        <taxon>lamiids</taxon>
        <taxon>Lamiales</taxon>
        <taxon>Oleaceae</taxon>
        <taxon>Forsythieae</taxon>
        <taxon>Forsythia</taxon>
    </lineage>
</organism>
<gene>
    <name evidence="1" type="ORF">Fot_01503</name>
</gene>
<protein>
    <submittedName>
        <fullName evidence="1">Beige/BEACH domain</fullName>
    </submittedName>
</protein>
<keyword evidence="2" id="KW-1185">Reference proteome</keyword>
<dbReference type="AlphaFoldDB" id="A0ABD1X493"/>